<dbReference type="GO" id="GO:0004056">
    <property type="term" value="F:argininosuccinate lyase activity"/>
    <property type="evidence" value="ECO:0007669"/>
    <property type="project" value="UniProtKB-UniRule"/>
</dbReference>
<evidence type="ECO:0000256" key="1">
    <source>
        <dbReference type="ARBA" id="ARBA00000985"/>
    </source>
</evidence>
<dbReference type="UniPathway" id="UPA00068">
    <property type="reaction ID" value="UER00114"/>
</dbReference>
<evidence type="ECO:0000313" key="7">
    <source>
        <dbReference type="EMBL" id="SEN81676.1"/>
    </source>
</evidence>
<evidence type="ECO:0000313" key="8">
    <source>
        <dbReference type="Proteomes" id="UP000198984"/>
    </source>
</evidence>
<evidence type="ECO:0000256" key="5">
    <source>
        <dbReference type="HAMAP-Rule" id="MF_00006"/>
    </source>
</evidence>
<keyword evidence="8" id="KW-1185">Reference proteome</keyword>
<dbReference type="OrthoDB" id="9769623at2"/>
<dbReference type="InterPro" id="IPR024083">
    <property type="entry name" value="Fumarase/histidase_N"/>
</dbReference>
<dbReference type="AlphaFoldDB" id="A0A1H8JMX7"/>
<keyword evidence="4 5" id="KW-0055">Arginine biosynthesis</keyword>
<dbReference type="GO" id="GO:0005829">
    <property type="term" value="C:cytosol"/>
    <property type="evidence" value="ECO:0007669"/>
    <property type="project" value="TreeGrafter"/>
</dbReference>
<sequence>MKLWQKDKASLAAVEQFTVGRDREMDTYLAPFDVLGSLAHITMLQKIGLLTAEELAVLQQELKNIYKEIQAGNFALEDGVEDIHSQVELLLTRRLGEVGKKIHSGRSRNDQVLVDLKLFLRHELQTLVQDVKVLFDLLQQKSEQYKAHLLPGYTHLQIAMPSSFGLWLGAYAESLVDDLTVLQGAYKVVNKNPLGSAAGYGSSFPLDRELTTSLLGFETLNYNVVYAQMGRGKTEKIVAFALAGLGATLAKMAMDACLFMNQNFGFISFPDELTTGSSIMPHKKNPDVWELIRSYGNKLQALPNEIAMMTTNLPSGYHRDLQLLKENLFPAFQTLRNCLQMTGLMLSNMQVKENILDDEKYRYLFSVEVVNKLVLEGVPFREAYKQVGMDIEKGTFVPAKEVHHTHAGSIGNLCTEQVKALMDEVLKEFPFSKVDAAVNQLVAG</sequence>
<dbReference type="Gene3D" id="1.10.40.30">
    <property type="entry name" value="Fumarase/aspartase (C-terminal domain)"/>
    <property type="match status" value="1"/>
</dbReference>
<dbReference type="EMBL" id="FOBB01000013">
    <property type="protein sequence ID" value="SEN81676.1"/>
    <property type="molecule type" value="Genomic_DNA"/>
</dbReference>
<dbReference type="PROSITE" id="PS00163">
    <property type="entry name" value="FUMARATE_LYASES"/>
    <property type="match status" value="1"/>
</dbReference>
<comment type="subcellular location">
    <subcellularLocation>
        <location evidence="5">Cytoplasm</location>
    </subcellularLocation>
</comment>
<dbReference type="NCBIfam" id="TIGR00838">
    <property type="entry name" value="argH"/>
    <property type="match status" value="1"/>
</dbReference>
<feature type="domain" description="Fumarate lyase N-terminal" evidence="6">
    <location>
        <begin position="36"/>
        <end position="295"/>
    </location>
</feature>
<dbReference type="EC" id="4.3.2.1" evidence="3 5"/>
<reference evidence="7 8" key="1">
    <citation type="submission" date="2016-10" db="EMBL/GenBank/DDBJ databases">
        <authorList>
            <person name="de Groot N.N."/>
        </authorList>
    </citation>
    <scope>NUCLEOTIDE SEQUENCE [LARGE SCALE GENOMIC DNA]</scope>
    <source>
        <strain evidence="7 8">DSM 21039</strain>
    </source>
</reference>
<evidence type="ECO:0000256" key="2">
    <source>
        <dbReference type="ARBA" id="ARBA00004941"/>
    </source>
</evidence>
<dbReference type="Proteomes" id="UP000198984">
    <property type="component" value="Unassembled WGS sequence"/>
</dbReference>
<dbReference type="SUPFAM" id="SSF48557">
    <property type="entry name" value="L-aspartase-like"/>
    <property type="match status" value="1"/>
</dbReference>
<gene>
    <name evidence="5" type="primary">argH</name>
    <name evidence="7" type="ORF">SAMN04488505_11383</name>
</gene>
<evidence type="ECO:0000259" key="6">
    <source>
        <dbReference type="Pfam" id="PF00206"/>
    </source>
</evidence>
<dbReference type="Gene3D" id="1.20.200.10">
    <property type="entry name" value="Fumarase/aspartase (Central domain)"/>
    <property type="match status" value="1"/>
</dbReference>
<organism evidence="7 8">
    <name type="scientific">Chitinophaga rupis</name>
    <dbReference type="NCBI Taxonomy" id="573321"/>
    <lineage>
        <taxon>Bacteria</taxon>
        <taxon>Pseudomonadati</taxon>
        <taxon>Bacteroidota</taxon>
        <taxon>Chitinophagia</taxon>
        <taxon>Chitinophagales</taxon>
        <taxon>Chitinophagaceae</taxon>
        <taxon>Chitinophaga</taxon>
    </lineage>
</organism>
<dbReference type="RefSeq" id="WP_089921039.1">
    <property type="nucleotide sequence ID" value="NZ_FOBB01000013.1"/>
</dbReference>
<keyword evidence="5 7" id="KW-0456">Lyase</keyword>
<evidence type="ECO:0000256" key="3">
    <source>
        <dbReference type="ARBA" id="ARBA00012338"/>
    </source>
</evidence>
<dbReference type="GO" id="GO:0042450">
    <property type="term" value="P:L-arginine biosynthetic process via ornithine"/>
    <property type="evidence" value="ECO:0007669"/>
    <property type="project" value="UniProtKB-UniRule"/>
</dbReference>
<proteinExistence type="inferred from homology"/>
<dbReference type="Pfam" id="PF00206">
    <property type="entry name" value="Lyase_1"/>
    <property type="match status" value="1"/>
</dbReference>
<comment type="similarity">
    <text evidence="5">Belongs to the lyase 1 family. Argininosuccinate lyase subfamily.</text>
</comment>
<dbReference type="PRINTS" id="PR00149">
    <property type="entry name" value="FUMRATELYASE"/>
</dbReference>
<dbReference type="PANTHER" id="PTHR43814">
    <property type="entry name" value="ARGININOSUCCINATE LYASE"/>
    <property type="match status" value="1"/>
</dbReference>
<evidence type="ECO:0000256" key="4">
    <source>
        <dbReference type="ARBA" id="ARBA00022571"/>
    </source>
</evidence>
<protein>
    <recommendedName>
        <fullName evidence="3 5">Argininosuccinate lyase</fullName>
        <shortName evidence="5">ASAL</shortName>
        <ecNumber evidence="3 5">4.3.2.1</ecNumber>
    </recommendedName>
    <alternativeName>
        <fullName evidence="5">Arginosuccinase</fullName>
    </alternativeName>
</protein>
<comment type="pathway">
    <text evidence="2 5">Amino-acid biosynthesis; L-arginine biosynthesis; L-arginine from L-ornithine and carbamoyl phosphate: step 3/3.</text>
</comment>
<dbReference type="STRING" id="573321.SAMN04488505_11383"/>
<keyword evidence="5" id="KW-0028">Amino-acid biosynthesis</keyword>
<dbReference type="HAMAP" id="MF_00006">
    <property type="entry name" value="Arg_succ_lyase"/>
    <property type="match status" value="1"/>
</dbReference>
<comment type="catalytic activity">
    <reaction evidence="1 5">
        <text>2-(N(omega)-L-arginino)succinate = fumarate + L-arginine</text>
        <dbReference type="Rhea" id="RHEA:24020"/>
        <dbReference type="ChEBI" id="CHEBI:29806"/>
        <dbReference type="ChEBI" id="CHEBI:32682"/>
        <dbReference type="ChEBI" id="CHEBI:57472"/>
        <dbReference type="EC" id="4.3.2.1"/>
    </reaction>
</comment>
<dbReference type="InterPro" id="IPR008948">
    <property type="entry name" value="L-Aspartase-like"/>
</dbReference>
<dbReference type="InterPro" id="IPR009049">
    <property type="entry name" value="Argininosuccinate_lyase"/>
</dbReference>
<keyword evidence="5" id="KW-0963">Cytoplasm</keyword>
<name>A0A1H8JMX7_9BACT</name>
<dbReference type="InterPro" id="IPR020557">
    <property type="entry name" value="Fumarate_lyase_CS"/>
</dbReference>
<dbReference type="Gene3D" id="1.10.275.10">
    <property type="entry name" value="Fumarase/aspartase (N-terminal domain)"/>
    <property type="match status" value="1"/>
</dbReference>
<dbReference type="PANTHER" id="PTHR43814:SF1">
    <property type="entry name" value="ARGININOSUCCINATE LYASE"/>
    <property type="match status" value="1"/>
</dbReference>
<accession>A0A1H8JMX7</accession>
<dbReference type="CDD" id="cd01359">
    <property type="entry name" value="Argininosuccinate_lyase"/>
    <property type="match status" value="1"/>
</dbReference>
<dbReference type="InterPro" id="IPR000362">
    <property type="entry name" value="Fumarate_lyase_fam"/>
</dbReference>
<dbReference type="InterPro" id="IPR022761">
    <property type="entry name" value="Fumarate_lyase_N"/>
</dbReference>
<dbReference type="PRINTS" id="PR00145">
    <property type="entry name" value="ARGSUCLYASE"/>
</dbReference>